<proteinExistence type="predicted"/>
<accession>A0A418VHQ4</accession>
<organism evidence="2 3">
    <name type="scientific">Deinococcus cavernae</name>
    <dbReference type="NCBI Taxonomy" id="2320857"/>
    <lineage>
        <taxon>Bacteria</taxon>
        <taxon>Thermotogati</taxon>
        <taxon>Deinococcota</taxon>
        <taxon>Deinococci</taxon>
        <taxon>Deinococcales</taxon>
        <taxon>Deinococcaceae</taxon>
        <taxon>Deinococcus</taxon>
    </lineage>
</organism>
<sequence>MVVIFDEARNLYAQFCAGDDGELFSELVGPGFLAPQDQFSSSQLDLLLSYGWTLGEDDLNDLPNHYKAWETEFVGLQQAAEEVLRLACHIFNNDGSHATISIIK</sequence>
<name>A0A418VHQ4_9DEIO</name>
<protein>
    <recommendedName>
        <fullName evidence="1">TY-Chap N-terminal domain-containing protein</fullName>
    </recommendedName>
</protein>
<evidence type="ECO:0000313" key="3">
    <source>
        <dbReference type="Proteomes" id="UP000286287"/>
    </source>
</evidence>
<dbReference type="Pfam" id="PF22552">
    <property type="entry name" value="TY-Chap3"/>
    <property type="match status" value="1"/>
</dbReference>
<gene>
    <name evidence="2" type="ORF">D3875_00565</name>
</gene>
<evidence type="ECO:0000259" key="1">
    <source>
        <dbReference type="Pfam" id="PF22552"/>
    </source>
</evidence>
<feature type="domain" description="TY-Chap N-terminal" evidence="1">
    <location>
        <begin position="7"/>
        <end position="85"/>
    </location>
</feature>
<dbReference type="AlphaFoldDB" id="A0A418VHQ4"/>
<dbReference type="Proteomes" id="UP000286287">
    <property type="component" value="Unassembled WGS sequence"/>
</dbReference>
<evidence type="ECO:0000313" key="2">
    <source>
        <dbReference type="EMBL" id="RJF75575.1"/>
    </source>
</evidence>
<keyword evidence="3" id="KW-1185">Reference proteome</keyword>
<dbReference type="InterPro" id="IPR054344">
    <property type="entry name" value="TY-Chap_N"/>
</dbReference>
<dbReference type="EMBL" id="QYUJ01000004">
    <property type="protein sequence ID" value="RJF75575.1"/>
    <property type="molecule type" value="Genomic_DNA"/>
</dbReference>
<comment type="caution">
    <text evidence="2">The sequence shown here is derived from an EMBL/GenBank/DDBJ whole genome shotgun (WGS) entry which is preliminary data.</text>
</comment>
<reference evidence="2 3" key="1">
    <citation type="submission" date="2018-09" db="EMBL/GenBank/DDBJ databases">
        <authorList>
            <person name="Zhu H."/>
        </authorList>
    </citation>
    <scope>NUCLEOTIDE SEQUENCE [LARGE SCALE GENOMIC DNA]</scope>
    <source>
        <strain evidence="2 3">K2S05-167</strain>
    </source>
</reference>